<dbReference type="AlphaFoldDB" id="A0A0P0V859"/>
<keyword evidence="3" id="KW-1185">Reference proteome</keyword>
<reference evidence="2 3" key="3">
    <citation type="journal article" date="2013" name="Rice">
        <title>Improvement of the Oryza sativa Nipponbare reference genome using next generation sequence and optical map data.</title>
        <authorList>
            <person name="Kawahara Y."/>
            <person name="de la Bastide M."/>
            <person name="Hamilton J.P."/>
            <person name="Kanamori H."/>
            <person name="McCombie W.R."/>
            <person name="Ouyang S."/>
            <person name="Schwartz D.C."/>
            <person name="Tanaka T."/>
            <person name="Wu J."/>
            <person name="Zhou S."/>
            <person name="Childs K.L."/>
            <person name="Davidson R.M."/>
            <person name="Lin H."/>
            <person name="Quesada-Ocampo L."/>
            <person name="Vaillancourt B."/>
            <person name="Sakai H."/>
            <person name="Lee S.S."/>
            <person name="Kim J."/>
            <person name="Numa H."/>
            <person name="Itoh T."/>
            <person name="Buell C.R."/>
            <person name="Matsumoto T."/>
        </authorList>
    </citation>
    <scope>NUCLEOTIDE SEQUENCE [LARGE SCALE GENOMIC DNA]</scope>
    <source>
        <strain evidence="3">cv. Nipponbare</strain>
    </source>
</reference>
<reference evidence="3" key="1">
    <citation type="journal article" date="2005" name="Nature">
        <title>The map-based sequence of the rice genome.</title>
        <authorList>
            <consortium name="International rice genome sequencing project (IRGSP)"/>
            <person name="Matsumoto T."/>
            <person name="Wu J."/>
            <person name="Kanamori H."/>
            <person name="Katayose Y."/>
            <person name="Fujisawa M."/>
            <person name="Namiki N."/>
            <person name="Mizuno H."/>
            <person name="Yamamoto K."/>
            <person name="Antonio B.A."/>
            <person name="Baba T."/>
            <person name="Sakata K."/>
            <person name="Nagamura Y."/>
            <person name="Aoki H."/>
            <person name="Arikawa K."/>
            <person name="Arita K."/>
            <person name="Bito T."/>
            <person name="Chiden Y."/>
            <person name="Fujitsuka N."/>
            <person name="Fukunaka R."/>
            <person name="Hamada M."/>
            <person name="Harada C."/>
            <person name="Hayashi A."/>
            <person name="Hijishita S."/>
            <person name="Honda M."/>
            <person name="Hosokawa S."/>
            <person name="Ichikawa Y."/>
            <person name="Idonuma A."/>
            <person name="Iijima M."/>
            <person name="Ikeda M."/>
            <person name="Ikeno M."/>
            <person name="Ito K."/>
            <person name="Ito S."/>
            <person name="Ito T."/>
            <person name="Ito Y."/>
            <person name="Ito Y."/>
            <person name="Iwabuchi A."/>
            <person name="Kamiya K."/>
            <person name="Karasawa W."/>
            <person name="Kurita K."/>
            <person name="Katagiri S."/>
            <person name="Kikuta A."/>
            <person name="Kobayashi H."/>
            <person name="Kobayashi N."/>
            <person name="Machita K."/>
            <person name="Maehara T."/>
            <person name="Masukawa M."/>
            <person name="Mizubayashi T."/>
            <person name="Mukai Y."/>
            <person name="Nagasaki H."/>
            <person name="Nagata Y."/>
            <person name="Naito S."/>
            <person name="Nakashima M."/>
            <person name="Nakama Y."/>
            <person name="Nakamichi Y."/>
            <person name="Nakamura M."/>
            <person name="Meguro A."/>
            <person name="Negishi M."/>
            <person name="Ohta I."/>
            <person name="Ohta T."/>
            <person name="Okamoto M."/>
            <person name="Ono N."/>
            <person name="Saji S."/>
            <person name="Sakaguchi M."/>
            <person name="Sakai K."/>
            <person name="Shibata M."/>
            <person name="Shimokawa T."/>
            <person name="Song J."/>
            <person name="Takazaki Y."/>
            <person name="Terasawa K."/>
            <person name="Tsugane M."/>
            <person name="Tsuji K."/>
            <person name="Ueda S."/>
            <person name="Waki K."/>
            <person name="Yamagata H."/>
            <person name="Yamamoto M."/>
            <person name="Yamamoto S."/>
            <person name="Yamane H."/>
            <person name="Yoshiki S."/>
            <person name="Yoshihara R."/>
            <person name="Yukawa K."/>
            <person name="Zhong H."/>
            <person name="Yano M."/>
            <person name="Yuan Q."/>
            <person name="Ouyang S."/>
            <person name="Liu J."/>
            <person name="Jones K.M."/>
            <person name="Gansberger K."/>
            <person name="Moffat K."/>
            <person name="Hill J."/>
            <person name="Bera J."/>
            <person name="Fadrosh D."/>
            <person name="Jin S."/>
            <person name="Johri S."/>
            <person name="Kim M."/>
            <person name="Overton L."/>
            <person name="Reardon M."/>
            <person name="Tsitrin T."/>
            <person name="Vuong H."/>
            <person name="Weaver B."/>
            <person name="Ciecko A."/>
            <person name="Tallon L."/>
            <person name="Jackson J."/>
            <person name="Pai G."/>
            <person name="Aken S.V."/>
            <person name="Utterback T."/>
            <person name="Reidmuller S."/>
            <person name="Feldblyum T."/>
            <person name="Hsiao J."/>
            <person name="Zismann V."/>
            <person name="Iobst S."/>
            <person name="de Vazeille A.R."/>
            <person name="Buell C.R."/>
            <person name="Ying K."/>
            <person name="Li Y."/>
            <person name="Lu T."/>
            <person name="Huang Y."/>
            <person name="Zhao Q."/>
            <person name="Feng Q."/>
            <person name="Zhang L."/>
            <person name="Zhu J."/>
            <person name="Weng Q."/>
            <person name="Mu J."/>
            <person name="Lu Y."/>
            <person name="Fan D."/>
            <person name="Liu Y."/>
            <person name="Guan J."/>
            <person name="Zhang Y."/>
            <person name="Yu S."/>
            <person name="Liu X."/>
            <person name="Zhang Y."/>
            <person name="Hong G."/>
            <person name="Han B."/>
            <person name="Choisne N."/>
            <person name="Demange N."/>
            <person name="Orjeda G."/>
            <person name="Samain S."/>
            <person name="Cattolico L."/>
            <person name="Pelletier E."/>
            <person name="Couloux A."/>
            <person name="Segurens B."/>
            <person name="Wincker P."/>
            <person name="D'Hont A."/>
            <person name="Scarpelli C."/>
            <person name="Weissenbach J."/>
            <person name="Salanoubat M."/>
            <person name="Quetier F."/>
            <person name="Yu Y."/>
            <person name="Kim H.R."/>
            <person name="Rambo T."/>
            <person name="Currie J."/>
            <person name="Collura K."/>
            <person name="Luo M."/>
            <person name="Yang T."/>
            <person name="Ammiraju J.S.S."/>
            <person name="Engler F."/>
            <person name="Soderlund C."/>
            <person name="Wing R.A."/>
            <person name="Palmer L.E."/>
            <person name="de la Bastide M."/>
            <person name="Spiegel L."/>
            <person name="Nascimento L."/>
            <person name="Zutavern T."/>
            <person name="O'Shaughnessy A."/>
            <person name="Dike S."/>
            <person name="Dedhia N."/>
            <person name="Preston R."/>
            <person name="Balija V."/>
            <person name="McCombie W.R."/>
            <person name="Chow T."/>
            <person name="Chen H."/>
            <person name="Chung M."/>
            <person name="Chen C."/>
            <person name="Shaw J."/>
            <person name="Wu H."/>
            <person name="Hsiao K."/>
            <person name="Chao Y."/>
            <person name="Chu M."/>
            <person name="Cheng C."/>
            <person name="Hour A."/>
            <person name="Lee P."/>
            <person name="Lin S."/>
            <person name="Lin Y."/>
            <person name="Liou J."/>
            <person name="Liu S."/>
            <person name="Hsing Y."/>
            <person name="Raghuvanshi S."/>
            <person name="Mohanty A."/>
            <person name="Bharti A.K."/>
            <person name="Gaur A."/>
            <person name="Gupta V."/>
            <person name="Kumar D."/>
            <person name="Ravi V."/>
            <person name="Vij S."/>
            <person name="Kapur A."/>
            <person name="Khurana P."/>
            <person name="Khurana P."/>
            <person name="Khurana J.P."/>
            <person name="Tyagi A.K."/>
            <person name="Gaikwad K."/>
            <person name="Singh A."/>
            <person name="Dalal V."/>
            <person name="Srivastava S."/>
            <person name="Dixit A."/>
            <person name="Pal A.K."/>
            <person name="Ghazi I.A."/>
            <person name="Yadav M."/>
            <person name="Pandit A."/>
            <person name="Bhargava A."/>
            <person name="Sureshbabu K."/>
            <person name="Batra K."/>
            <person name="Sharma T.R."/>
            <person name="Mohapatra T."/>
            <person name="Singh N.K."/>
            <person name="Messing J."/>
            <person name="Nelson A.B."/>
            <person name="Fuks G."/>
            <person name="Kavchok S."/>
            <person name="Keizer G."/>
            <person name="Linton E."/>
            <person name="Llaca V."/>
            <person name="Song R."/>
            <person name="Tanyolac B."/>
            <person name="Young S."/>
            <person name="Ho-Il K."/>
            <person name="Hahn J.H."/>
            <person name="Sangsakoo G."/>
            <person name="Vanavichit A."/>
            <person name="de Mattos Luiz.A.T."/>
            <person name="Zimmer P.D."/>
            <person name="Malone G."/>
            <person name="Dellagostin O."/>
            <person name="de Oliveira A.C."/>
            <person name="Bevan M."/>
            <person name="Bancroft I."/>
            <person name="Minx P."/>
            <person name="Cordum H."/>
            <person name="Wilson R."/>
            <person name="Cheng Z."/>
            <person name="Jin W."/>
            <person name="Jiang J."/>
            <person name="Leong S.A."/>
            <person name="Iwama H."/>
            <person name="Gojobori T."/>
            <person name="Itoh T."/>
            <person name="Niimura Y."/>
            <person name="Fujii Y."/>
            <person name="Habara T."/>
            <person name="Sakai H."/>
            <person name="Sato Y."/>
            <person name="Wilson G."/>
            <person name="Kumar K."/>
            <person name="McCouch S."/>
            <person name="Juretic N."/>
            <person name="Hoen D."/>
            <person name="Wright S."/>
            <person name="Bruskiewich R."/>
            <person name="Bureau T."/>
            <person name="Miyao A."/>
            <person name="Hirochika H."/>
            <person name="Nishikawa T."/>
            <person name="Kadowaki K."/>
            <person name="Sugiura M."/>
            <person name="Burr B."/>
            <person name="Sasaki T."/>
        </authorList>
    </citation>
    <scope>NUCLEOTIDE SEQUENCE [LARGE SCALE GENOMIC DNA]</scope>
    <source>
        <strain evidence="3">cv. Nipponbare</strain>
    </source>
</reference>
<proteinExistence type="predicted"/>
<protein>
    <submittedName>
        <fullName evidence="2">Os01g0749650 protein</fullName>
    </submittedName>
</protein>
<keyword evidence="1" id="KW-1133">Transmembrane helix</keyword>
<dbReference type="EMBL" id="AP014957">
    <property type="protein sequence ID" value="BAS74348.1"/>
    <property type="molecule type" value="Genomic_DNA"/>
</dbReference>
<dbReference type="PaxDb" id="39947-A0A0P0V859"/>
<evidence type="ECO:0000256" key="1">
    <source>
        <dbReference type="SAM" id="Phobius"/>
    </source>
</evidence>
<keyword evidence="1" id="KW-0472">Membrane</keyword>
<reference evidence="2 3" key="2">
    <citation type="journal article" date="2013" name="Plant Cell Physiol.">
        <title>Rice Annotation Project Database (RAP-DB): an integrative and interactive database for rice genomics.</title>
        <authorList>
            <person name="Sakai H."/>
            <person name="Lee S.S."/>
            <person name="Tanaka T."/>
            <person name="Numa H."/>
            <person name="Kim J."/>
            <person name="Kawahara Y."/>
            <person name="Wakimoto H."/>
            <person name="Yang C.C."/>
            <person name="Iwamoto M."/>
            <person name="Abe T."/>
            <person name="Yamada Y."/>
            <person name="Muto A."/>
            <person name="Inokuchi H."/>
            <person name="Ikemura T."/>
            <person name="Matsumoto T."/>
            <person name="Sasaki T."/>
            <person name="Itoh T."/>
        </authorList>
    </citation>
    <scope>NUCLEOTIDE SEQUENCE [LARGE SCALE GENOMIC DNA]</scope>
    <source>
        <strain evidence="3">cv. Nipponbare</strain>
    </source>
</reference>
<feature type="transmembrane region" description="Helical" evidence="1">
    <location>
        <begin position="111"/>
        <end position="136"/>
    </location>
</feature>
<evidence type="ECO:0000313" key="3">
    <source>
        <dbReference type="Proteomes" id="UP000059680"/>
    </source>
</evidence>
<dbReference type="InParanoid" id="A0A0P0V859"/>
<accession>A0A0P0V859</accession>
<sequence>MAAAVVQLPRGRSLGGVAVVANREAARRLVVSGRGIRQAALRRRARAQAHARARARARALEEARRESASGGDGALVGRRGRLRFSGSSIVLGRELREPRERREGQEGRPALVALVLLLLVLVLFLLCALLLLSLVVSTTSKPPLHGSLATTRHQVLGVSARVCE</sequence>
<keyword evidence="1" id="KW-0812">Transmembrane</keyword>
<gene>
    <name evidence="2" type="ordered locus">Os01g0749650</name>
    <name evidence="2" type="ORF">OSNPB_010749650</name>
</gene>
<organism evidence="2 3">
    <name type="scientific">Oryza sativa subsp. japonica</name>
    <name type="common">Rice</name>
    <dbReference type="NCBI Taxonomy" id="39947"/>
    <lineage>
        <taxon>Eukaryota</taxon>
        <taxon>Viridiplantae</taxon>
        <taxon>Streptophyta</taxon>
        <taxon>Embryophyta</taxon>
        <taxon>Tracheophyta</taxon>
        <taxon>Spermatophyta</taxon>
        <taxon>Magnoliopsida</taxon>
        <taxon>Liliopsida</taxon>
        <taxon>Poales</taxon>
        <taxon>Poaceae</taxon>
        <taxon>BOP clade</taxon>
        <taxon>Oryzoideae</taxon>
        <taxon>Oryzeae</taxon>
        <taxon>Oryzinae</taxon>
        <taxon>Oryza</taxon>
        <taxon>Oryza sativa</taxon>
    </lineage>
</organism>
<evidence type="ECO:0000313" key="2">
    <source>
        <dbReference type="EMBL" id="BAS74348.1"/>
    </source>
</evidence>
<dbReference type="Proteomes" id="UP000059680">
    <property type="component" value="Chromosome 1"/>
</dbReference>
<name>A0A0P0V859_ORYSJ</name>